<dbReference type="GO" id="GO:0042054">
    <property type="term" value="F:histone methyltransferase activity"/>
    <property type="evidence" value="ECO:0007669"/>
    <property type="project" value="TreeGrafter"/>
</dbReference>
<evidence type="ECO:0000256" key="4">
    <source>
        <dbReference type="PROSITE-ProRule" id="PRU01015"/>
    </source>
</evidence>
<dbReference type="InterPro" id="IPR055135">
    <property type="entry name" value="PRMT_dom"/>
</dbReference>
<gene>
    <name evidence="7" type="ORF">CYMTET_29180</name>
</gene>
<keyword evidence="1 4" id="KW-0489">Methyltransferase</keyword>
<dbReference type="AlphaFoldDB" id="A0AAE0FLC2"/>
<dbReference type="PROSITE" id="PS51678">
    <property type="entry name" value="SAM_MT_PRMT"/>
    <property type="match status" value="1"/>
</dbReference>
<proteinExistence type="predicted"/>
<dbReference type="Proteomes" id="UP001190700">
    <property type="component" value="Unassembled WGS sequence"/>
</dbReference>
<dbReference type="Pfam" id="PF13649">
    <property type="entry name" value="Methyltransf_25"/>
    <property type="match status" value="1"/>
</dbReference>
<dbReference type="PANTHER" id="PTHR11006:SF4">
    <property type="entry name" value="PROTEIN ARGININE N-METHYLTRANSFERASE 7"/>
    <property type="match status" value="1"/>
</dbReference>
<sequence length="415" mass="45525">MIIKRIEKDEDGTVTLFVCADVEGGEPDYSQLEVDRLVEEGKFPSLQADNQDINSAMAEAMSSASSMQIKVMQGASSPQGADAMQTETVTDKYSDGYFDSYASLEVHEVMLKDQPRMEAYSQAVQRCKHLIEGRAVLDVGAGTGLLAMLCAKAGARVVYAAEASSMAVDAAAIVRANGLEGVVKILRGPIEELDLPEKVDVLISEWMGFYLLHESMFPSVLFARDRWLKPGGLMLPSHSNIYVAPVSMEKLKQEKLNFWDDVLGLDMSHLKTQALQNLVSTPQVDILAGDQLLGEMRTFATINCNTVTDLELRELVKEMEFTVVRDGELAGFCCCFDVQFEGSESLPGKSDRVILSTSPLDPPTHWKQTVVMLGAFPKVAAGEGITCRMSLVQDADNPRHYSITVELPEAAQNRK</sequence>
<keyword evidence="8" id="KW-1185">Reference proteome</keyword>
<dbReference type="InterPro" id="IPR029063">
    <property type="entry name" value="SAM-dependent_MTases_sf"/>
</dbReference>
<name>A0AAE0FLC2_9CHLO</name>
<dbReference type="GO" id="GO:0032259">
    <property type="term" value="P:methylation"/>
    <property type="evidence" value="ECO:0007669"/>
    <property type="project" value="UniProtKB-KW"/>
</dbReference>
<dbReference type="Gene3D" id="3.40.50.150">
    <property type="entry name" value="Vaccinia Virus protein VP39"/>
    <property type="match status" value="1"/>
</dbReference>
<evidence type="ECO:0000259" key="6">
    <source>
        <dbReference type="Pfam" id="PF22528"/>
    </source>
</evidence>
<dbReference type="CDD" id="cd02440">
    <property type="entry name" value="AdoMet_MTases"/>
    <property type="match status" value="1"/>
</dbReference>
<dbReference type="EMBL" id="LGRX02016547">
    <property type="protein sequence ID" value="KAK3261941.1"/>
    <property type="molecule type" value="Genomic_DNA"/>
</dbReference>
<reference evidence="7 8" key="1">
    <citation type="journal article" date="2015" name="Genome Biol. Evol.">
        <title>Comparative Genomics of a Bacterivorous Green Alga Reveals Evolutionary Causalities and Consequences of Phago-Mixotrophic Mode of Nutrition.</title>
        <authorList>
            <person name="Burns J.A."/>
            <person name="Paasch A."/>
            <person name="Narechania A."/>
            <person name="Kim E."/>
        </authorList>
    </citation>
    <scope>NUCLEOTIDE SEQUENCE [LARGE SCALE GENOMIC DNA]</scope>
    <source>
        <strain evidence="7 8">PLY_AMNH</strain>
    </source>
</reference>
<dbReference type="GO" id="GO:0016274">
    <property type="term" value="F:protein-arginine N-methyltransferase activity"/>
    <property type="evidence" value="ECO:0007669"/>
    <property type="project" value="InterPro"/>
</dbReference>
<keyword evidence="2 4" id="KW-0808">Transferase</keyword>
<dbReference type="Gene3D" id="2.70.160.11">
    <property type="entry name" value="Hnrnp arginine n-methyltransferase1"/>
    <property type="match status" value="1"/>
</dbReference>
<evidence type="ECO:0000313" key="7">
    <source>
        <dbReference type="EMBL" id="KAK3261941.1"/>
    </source>
</evidence>
<comment type="caution">
    <text evidence="7">The sequence shown here is derived from an EMBL/GenBank/DDBJ whole genome shotgun (WGS) entry which is preliminary data.</text>
</comment>
<keyword evidence="3 4" id="KW-0949">S-adenosyl-L-methionine</keyword>
<evidence type="ECO:0000256" key="2">
    <source>
        <dbReference type="ARBA" id="ARBA00022679"/>
    </source>
</evidence>
<dbReference type="FunFam" id="3.40.50.150:FF:000016">
    <property type="entry name" value="Protein arginine N-methyltransferase 6"/>
    <property type="match status" value="1"/>
</dbReference>
<dbReference type="InterPro" id="IPR025799">
    <property type="entry name" value="Arg_MeTrfase"/>
</dbReference>
<protein>
    <submittedName>
        <fullName evidence="7">Uncharacterized protein</fullName>
    </submittedName>
</protein>
<feature type="domain" description="Protein arginine N-methyltransferase" evidence="6">
    <location>
        <begin position="239"/>
        <end position="406"/>
    </location>
</feature>
<organism evidence="7 8">
    <name type="scientific">Cymbomonas tetramitiformis</name>
    <dbReference type="NCBI Taxonomy" id="36881"/>
    <lineage>
        <taxon>Eukaryota</taxon>
        <taxon>Viridiplantae</taxon>
        <taxon>Chlorophyta</taxon>
        <taxon>Pyramimonadophyceae</taxon>
        <taxon>Pyramimonadales</taxon>
        <taxon>Pyramimonadaceae</taxon>
        <taxon>Cymbomonas</taxon>
    </lineage>
</organism>
<dbReference type="PANTHER" id="PTHR11006">
    <property type="entry name" value="PROTEIN ARGININE N-METHYLTRANSFERASE"/>
    <property type="match status" value="1"/>
</dbReference>
<dbReference type="InterPro" id="IPR041698">
    <property type="entry name" value="Methyltransf_25"/>
</dbReference>
<accession>A0AAE0FLC2</accession>
<evidence type="ECO:0000256" key="1">
    <source>
        <dbReference type="ARBA" id="ARBA00022603"/>
    </source>
</evidence>
<dbReference type="SUPFAM" id="SSF53335">
    <property type="entry name" value="S-adenosyl-L-methionine-dependent methyltransferases"/>
    <property type="match status" value="1"/>
</dbReference>
<evidence type="ECO:0000313" key="8">
    <source>
        <dbReference type="Proteomes" id="UP001190700"/>
    </source>
</evidence>
<feature type="domain" description="Methyltransferase" evidence="5">
    <location>
        <begin position="136"/>
        <end position="232"/>
    </location>
</feature>
<dbReference type="Pfam" id="PF22528">
    <property type="entry name" value="PRMT_C"/>
    <property type="match status" value="1"/>
</dbReference>
<evidence type="ECO:0000256" key="3">
    <source>
        <dbReference type="ARBA" id="ARBA00022691"/>
    </source>
</evidence>
<evidence type="ECO:0000259" key="5">
    <source>
        <dbReference type="Pfam" id="PF13649"/>
    </source>
</evidence>